<evidence type="ECO:0000256" key="3">
    <source>
        <dbReference type="ARBA" id="ARBA00022771"/>
    </source>
</evidence>
<dbReference type="InterPro" id="IPR000536">
    <property type="entry name" value="Nucl_hrmn_rcpt_lig-bd"/>
</dbReference>
<dbReference type="Gene3D" id="3.30.50.10">
    <property type="entry name" value="Erythroid Transcription Factor GATA-1, subunit A"/>
    <property type="match status" value="1"/>
</dbReference>
<feature type="region of interest" description="Disordered" evidence="12">
    <location>
        <begin position="141"/>
        <end position="165"/>
    </location>
</feature>
<evidence type="ECO:0000259" key="14">
    <source>
        <dbReference type="PROSITE" id="PS51843"/>
    </source>
</evidence>
<keyword evidence="9 10" id="KW-0539">Nucleus</keyword>
<keyword evidence="6 10" id="KW-0238">DNA-binding</keyword>
<keyword evidence="11" id="KW-0175">Coiled coil</keyword>
<keyword evidence="16" id="KW-1185">Reference proteome</keyword>
<evidence type="ECO:0000256" key="9">
    <source>
        <dbReference type="ARBA" id="ARBA00023242"/>
    </source>
</evidence>
<evidence type="ECO:0000256" key="10">
    <source>
        <dbReference type="RuleBase" id="RU004334"/>
    </source>
</evidence>
<name>A0A1C9TA55_SACKO</name>
<dbReference type="GO" id="GO:0003700">
    <property type="term" value="F:DNA-binding transcription factor activity"/>
    <property type="evidence" value="ECO:0007669"/>
    <property type="project" value="InterPro"/>
</dbReference>
<dbReference type="PROSITE" id="PS00031">
    <property type="entry name" value="NUCLEAR_REC_DBD_1"/>
    <property type="match status" value="1"/>
</dbReference>
<dbReference type="OrthoDB" id="10006908at2759"/>
<dbReference type="Pfam" id="PF00105">
    <property type="entry name" value="zf-C4"/>
    <property type="match status" value="1"/>
</dbReference>
<comment type="similarity">
    <text evidence="10">Belongs to the nuclear hormone receptor family.</text>
</comment>
<feature type="coiled-coil region" evidence="11">
    <location>
        <begin position="353"/>
        <end position="381"/>
    </location>
</feature>
<evidence type="ECO:0000256" key="6">
    <source>
        <dbReference type="ARBA" id="ARBA00023125"/>
    </source>
</evidence>
<dbReference type="RefSeq" id="XP_006814372.1">
    <property type="nucleotide sequence ID" value="XM_006814309.1"/>
</dbReference>
<organism evidence="15">
    <name type="scientific">Saccoglossus kowalevskii</name>
    <name type="common">Acorn worm</name>
    <dbReference type="NCBI Taxonomy" id="10224"/>
    <lineage>
        <taxon>Eukaryota</taxon>
        <taxon>Metazoa</taxon>
        <taxon>Hemichordata</taxon>
        <taxon>Enteropneusta</taxon>
        <taxon>Harrimaniidae</taxon>
        <taxon>Saccoglossus</taxon>
    </lineage>
</organism>
<dbReference type="PROSITE" id="PS51843">
    <property type="entry name" value="NR_LBD"/>
    <property type="match status" value="1"/>
</dbReference>
<evidence type="ECO:0000259" key="13">
    <source>
        <dbReference type="PROSITE" id="PS51030"/>
    </source>
</evidence>
<dbReference type="EMBL" id="KU553326">
    <property type="protein sequence ID" value="AOR07024.1"/>
    <property type="molecule type" value="mRNA"/>
</dbReference>
<keyword evidence="2 10" id="KW-0479">Metal-binding</keyword>
<gene>
    <name evidence="17" type="primary">LOC100374914</name>
</gene>
<dbReference type="SMART" id="SM00399">
    <property type="entry name" value="ZnF_C4"/>
    <property type="match status" value="1"/>
</dbReference>
<feature type="domain" description="Nuclear receptor" evidence="13">
    <location>
        <begin position="245"/>
        <end position="320"/>
    </location>
</feature>
<proteinExistence type="evidence at transcript level"/>
<dbReference type="Proteomes" id="UP000694865">
    <property type="component" value="Unplaced"/>
</dbReference>
<feature type="region of interest" description="Disordered" evidence="12">
    <location>
        <begin position="201"/>
        <end position="241"/>
    </location>
</feature>
<accession>A0A1C9TA55</accession>
<evidence type="ECO:0000313" key="16">
    <source>
        <dbReference type="Proteomes" id="UP000694865"/>
    </source>
</evidence>
<dbReference type="InterPro" id="IPR050200">
    <property type="entry name" value="Nuclear_hormone_rcpt_NR3"/>
</dbReference>
<dbReference type="KEGG" id="sko:100374914"/>
<feature type="compositionally biased region" description="Low complexity" evidence="12">
    <location>
        <begin position="222"/>
        <end position="236"/>
    </location>
</feature>
<dbReference type="GO" id="GO:0008270">
    <property type="term" value="F:zinc ion binding"/>
    <property type="evidence" value="ECO:0007669"/>
    <property type="project" value="UniProtKB-KW"/>
</dbReference>
<dbReference type="PRINTS" id="PR00047">
    <property type="entry name" value="STROIDFINGER"/>
</dbReference>
<dbReference type="SMART" id="SM00430">
    <property type="entry name" value="HOLI"/>
    <property type="match status" value="1"/>
</dbReference>
<dbReference type="InterPro" id="IPR035500">
    <property type="entry name" value="NHR-like_dom_sf"/>
</dbReference>
<evidence type="ECO:0000313" key="15">
    <source>
        <dbReference type="EMBL" id="AOR07024.1"/>
    </source>
</evidence>
<dbReference type="FunFam" id="3.30.50.10:FF:000006">
    <property type="entry name" value="Nuclear receptor subfamily 5 group A member"/>
    <property type="match status" value="1"/>
</dbReference>
<evidence type="ECO:0000256" key="5">
    <source>
        <dbReference type="ARBA" id="ARBA00023015"/>
    </source>
</evidence>
<dbReference type="GO" id="GO:0005634">
    <property type="term" value="C:nucleus"/>
    <property type="evidence" value="ECO:0007669"/>
    <property type="project" value="UniProtKB-SubCell"/>
</dbReference>
<dbReference type="AlphaFoldDB" id="A0A1C9TA55"/>
<dbReference type="InterPro" id="IPR001723">
    <property type="entry name" value="Nuclear_hrmn_rcpt"/>
</dbReference>
<evidence type="ECO:0000256" key="8">
    <source>
        <dbReference type="ARBA" id="ARBA00023170"/>
    </source>
</evidence>
<comment type="subcellular location">
    <subcellularLocation>
        <location evidence="1 10">Nucleus</location>
    </subcellularLocation>
</comment>
<evidence type="ECO:0000256" key="7">
    <source>
        <dbReference type="ARBA" id="ARBA00023163"/>
    </source>
</evidence>
<protein>
    <submittedName>
        <fullName evidence="15">Nuclear hormone receptor 4-like protein</fullName>
    </submittedName>
    <submittedName>
        <fullName evidence="17">Nuclear receptor subfamily 6 group A member 1-A-like</fullName>
    </submittedName>
</protein>
<evidence type="ECO:0000256" key="2">
    <source>
        <dbReference type="ARBA" id="ARBA00022723"/>
    </source>
</evidence>
<dbReference type="GeneID" id="100374914"/>
<dbReference type="SUPFAM" id="SSF48508">
    <property type="entry name" value="Nuclear receptor ligand-binding domain"/>
    <property type="match status" value="1"/>
</dbReference>
<reference evidence="15" key="1">
    <citation type="journal article" date="2008" name="Biol. Bull.">
        <title>cDNA sequences for transcription factors and signaling proteins of the hemichordate Saccoglossus kowalevskii: efficacy of the expressed sequence tag (EST) approach for evolutionary and developmental studies of a new organism.</title>
        <authorList>
            <person name="Freeman R.M. Jr."/>
            <person name="Wu M."/>
            <person name="Cordonnier-Pratt M.M."/>
            <person name="Pratt L.H."/>
            <person name="Gruber C.E."/>
            <person name="Smith M."/>
            <person name="Lander E.S."/>
            <person name="Stange-Thomann N."/>
            <person name="Lowe C.J."/>
            <person name="Gerhart J."/>
            <person name="Kirschner M."/>
        </authorList>
    </citation>
    <scope>NUCLEOTIDE SEQUENCE</scope>
</reference>
<dbReference type="Gene3D" id="1.10.565.10">
    <property type="entry name" value="Retinoid X Receptor"/>
    <property type="match status" value="1"/>
</dbReference>
<reference evidence="15" key="2">
    <citation type="submission" date="2016-01" db="EMBL/GenBank/DDBJ databases">
        <authorList>
            <person name="Oliw E.H."/>
        </authorList>
    </citation>
    <scope>NUCLEOTIDE SEQUENCE</scope>
</reference>
<dbReference type="Pfam" id="PF00104">
    <property type="entry name" value="Hormone_recep"/>
    <property type="match status" value="1"/>
</dbReference>
<evidence type="ECO:0000256" key="4">
    <source>
        <dbReference type="ARBA" id="ARBA00022833"/>
    </source>
</evidence>
<dbReference type="PRINTS" id="PR00398">
    <property type="entry name" value="STRDHORMONER"/>
</dbReference>
<dbReference type="GO" id="GO:0043565">
    <property type="term" value="F:sequence-specific DNA binding"/>
    <property type="evidence" value="ECO:0007669"/>
    <property type="project" value="InterPro"/>
</dbReference>
<reference evidence="17" key="3">
    <citation type="submission" date="2025-05" db="UniProtKB">
        <authorList>
            <consortium name="RefSeq"/>
        </authorList>
    </citation>
    <scope>IDENTIFICATION</scope>
    <source>
        <tissue evidence="17">Testes</tissue>
    </source>
</reference>
<dbReference type="PROSITE" id="PS51030">
    <property type="entry name" value="NUCLEAR_REC_DBD_2"/>
    <property type="match status" value="1"/>
</dbReference>
<dbReference type="PANTHER" id="PTHR48092">
    <property type="entry name" value="KNIRPS-RELATED PROTEIN-RELATED"/>
    <property type="match status" value="1"/>
</dbReference>
<keyword evidence="3 10" id="KW-0863">Zinc-finger</keyword>
<dbReference type="InterPro" id="IPR001628">
    <property type="entry name" value="Znf_hrmn_rcpt"/>
</dbReference>
<feature type="domain" description="NR LBD" evidence="14">
    <location>
        <begin position="404"/>
        <end position="648"/>
    </location>
</feature>
<dbReference type="SUPFAM" id="SSF57716">
    <property type="entry name" value="Glucocorticoid receptor-like (DNA-binding domain)"/>
    <property type="match status" value="1"/>
</dbReference>
<evidence type="ECO:0000256" key="12">
    <source>
        <dbReference type="SAM" id="MobiDB-lite"/>
    </source>
</evidence>
<keyword evidence="8 10" id="KW-0675">Receptor</keyword>
<keyword evidence="7 10" id="KW-0804">Transcription</keyword>
<evidence type="ECO:0000313" key="17">
    <source>
        <dbReference type="RefSeq" id="XP_006814372.1"/>
    </source>
</evidence>
<feature type="compositionally biased region" description="Low complexity" evidence="12">
    <location>
        <begin position="148"/>
        <end position="165"/>
    </location>
</feature>
<keyword evidence="4 10" id="KW-0862">Zinc</keyword>
<sequence length="648" mass="73408">MKRSNSMTEEIPMGYRNEIEAKRSNILPATTDNCHQLMMKRLPPTKRWSGLYQASELAVEINKEESRSPYRSEFAADLPTPPKTPASHTAIPPPPVLLVASPQTSPQLHQRLTESYNIKTEPSTIHQRVLMNPPLTGDSIRYYHNNASPPGSRSSPIGSLLSPSGSGLISSPMSGSSYAYTPNTPFSSGMNTHFPFPPHCAPPGQHFLTGPSHGRKAKHSEGSLSGLDSQGQSEESSNSEEDDSLMYCSICQDKATGLHYGIITCEGCKGFFKRTVQNKRVYSCVGEGNCEITKAQRNRCQFCRFQKCLQKGMLLEAVREDRMPGGRNTGLSYKCKPKNYDRLRKKFQQIAQQKAIENKRNRAEKQALKAARDAMKKENSEKGSQLPINGEEMTQMHFSDIKVETAQMIEVLLQTETALGKITPNERNMTPVNYSDDLLKAMCKLGDDLVFHLVQWVKHLPFYTQLGTAEHTHILKSKWQELLLLSVAVNAIHFRNSTTNKGLSFEQHVFQNMMYLQECLNQTMENHLDIEDFQEEMSEVVEKLTCLVAMFHTYKMTRDEYLLLKVVVLLRGNNSNNNNNNETCELTDKVCEPYLSALHDYMNINYPSYPNRFNEIMSHLPELRCCAELLCRSKLLYMPYLLNAMSKC</sequence>
<evidence type="ECO:0000256" key="11">
    <source>
        <dbReference type="SAM" id="Coils"/>
    </source>
</evidence>
<dbReference type="InterPro" id="IPR013088">
    <property type="entry name" value="Znf_NHR/GATA"/>
</dbReference>
<dbReference type="CDD" id="cd07168">
    <property type="entry name" value="NR_DBD_DHR4_like"/>
    <property type="match status" value="1"/>
</dbReference>
<keyword evidence="5 10" id="KW-0805">Transcription regulation</keyword>
<evidence type="ECO:0000256" key="1">
    <source>
        <dbReference type="ARBA" id="ARBA00004123"/>
    </source>
</evidence>